<dbReference type="EMBL" id="VZRH01001005">
    <property type="protein sequence ID" value="NWT92693.1"/>
    <property type="molecule type" value="Genomic_DNA"/>
</dbReference>
<dbReference type="InterPro" id="IPR004365">
    <property type="entry name" value="NA-bd_OB_tRNA"/>
</dbReference>
<dbReference type="GO" id="GO:0004816">
    <property type="term" value="F:asparagine-tRNA ligase activity"/>
    <property type="evidence" value="ECO:0007669"/>
    <property type="project" value="UniProtKB-EC"/>
</dbReference>
<accession>A0A7K5SKX4</accession>
<dbReference type="GO" id="GO:0005739">
    <property type="term" value="C:mitochondrion"/>
    <property type="evidence" value="ECO:0007669"/>
    <property type="project" value="TreeGrafter"/>
</dbReference>
<proteinExistence type="inferred from homology"/>
<evidence type="ECO:0000256" key="5">
    <source>
        <dbReference type="ARBA" id="ARBA00022840"/>
    </source>
</evidence>
<keyword evidence="5" id="KW-0067">ATP-binding</keyword>
<feature type="non-terminal residue" evidence="9">
    <location>
        <position position="430"/>
    </location>
</feature>
<dbReference type="InterPro" id="IPR002312">
    <property type="entry name" value="Asp/Asn-tRNA-synth_IIb"/>
</dbReference>
<comment type="caution">
    <text evidence="9">The sequence shown here is derived from an EMBL/GenBank/DDBJ whole genome shotgun (WGS) entry which is preliminary data.</text>
</comment>
<dbReference type="PANTHER" id="PTHR22594">
    <property type="entry name" value="ASPARTYL/LYSYL-TRNA SYNTHETASE"/>
    <property type="match status" value="1"/>
</dbReference>
<dbReference type="InterPro" id="IPR012340">
    <property type="entry name" value="NA-bd_OB-fold"/>
</dbReference>
<evidence type="ECO:0000256" key="1">
    <source>
        <dbReference type="ARBA" id="ARBA00008226"/>
    </source>
</evidence>
<dbReference type="GO" id="GO:0006421">
    <property type="term" value="P:asparaginyl-tRNA aminoacylation"/>
    <property type="evidence" value="ECO:0007669"/>
    <property type="project" value="InterPro"/>
</dbReference>
<evidence type="ECO:0000256" key="6">
    <source>
        <dbReference type="ARBA" id="ARBA00022917"/>
    </source>
</evidence>
<keyword evidence="6" id="KW-0648">Protein biosynthesis</keyword>
<dbReference type="Pfam" id="PF00152">
    <property type="entry name" value="tRNA-synt_2"/>
    <property type="match status" value="1"/>
</dbReference>
<dbReference type="GO" id="GO:0003676">
    <property type="term" value="F:nucleic acid binding"/>
    <property type="evidence" value="ECO:0007669"/>
    <property type="project" value="InterPro"/>
</dbReference>
<dbReference type="InterPro" id="IPR006195">
    <property type="entry name" value="aa-tRNA-synth_II"/>
</dbReference>
<dbReference type="Gene3D" id="3.30.930.10">
    <property type="entry name" value="Bira Bifunctional Protein, Domain 2"/>
    <property type="match status" value="1"/>
</dbReference>
<dbReference type="CDD" id="cd00776">
    <property type="entry name" value="AsxRS_core"/>
    <property type="match status" value="1"/>
</dbReference>
<dbReference type="CDD" id="cd04318">
    <property type="entry name" value="EcAsnRS_like_N"/>
    <property type="match status" value="1"/>
</dbReference>
<dbReference type="PANTHER" id="PTHR22594:SF34">
    <property type="entry name" value="ASPARAGINE--TRNA LIGASE, MITOCHONDRIAL-RELATED"/>
    <property type="match status" value="1"/>
</dbReference>
<dbReference type="InterPro" id="IPR045864">
    <property type="entry name" value="aa-tRNA-synth_II/BPL/LPL"/>
</dbReference>
<dbReference type="InterPro" id="IPR004522">
    <property type="entry name" value="Asn-tRNA-ligase"/>
</dbReference>
<keyword evidence="3" id="KW-0436">Ligase</keyword>
<evidence type="ECO:0000313" key="10">
    <source>
        <dbReference type="Proteomes" id="UP000524542"/>
    </source>
</evidence>
<dbReference type="PROSITE" id="PS50862">
    <property type="entry name" value="AA_TRNA_LIGASE_II"/>
    <property type="match status" value="1"/>
</dbReference>
<dbReference type="EC" id="6.1.1.22" evidence="2"/>
<dbReference type="SUPFAM" id="SSF55681">
    <property type="entry name" value="Class II aaRS and biotin synthetases"/>
    <property type="match status" value="1"/>
</dbReference>
<dbReference type="SUPFAM" id="SSF50249">
    <property type="entry name" value="Nucleic acid-binding proteins"/>
    <property type="match status" value="1"/>
</dbReference>
<dbReference type="AlphaFoldDB" id="A0A7K5SKX4"/>
<evidence type="ECO:0000256" key="2">
    <source>
        <dbReference type="ARBA" id="ARBA00012816"/>
    </source>
</evidence>
<evidence type="ECO:0000256" key="4">
    <source>
        <dbReference type="ARBA" id="ARBA00022741"/>
    </source>
</evidence>
<feature type="non-terminal residue" evidence="9">
    <location>
        <position position="1"/>
    </location>
</feature>
<comment type="similarity">
    <text evidence="1">Belongs to the class-II aminoacyl-tRNA synthetase family.</text>
</comment>
<sequence>GWVRSVRSQKEVLFLHINDGSSLESLQVVADPSLEKRDLTFGSAVEVQGKLVKSPHRMQNMELQAETIRVVGPCDIWSFPLKMKERHPLEYVRQFPHLRCRNNTLGALLRIRSEATAGIHSFFQDNGYVHIHTPIITSNDCEGAGELFQIEVKAKESVEKTNFFNVPAFLTVSGQLHLEVMAGAFTHVFTFGPTFRAENSQSRRHLAEFYMVEAELSFTESLQDIMQVMEDLFKTVTSTVLSKCPRDVELFHKYIAPAQKSDITHKLFSSSCRISYSEAVEILKQAPQTFTFKPEWGCDLQTEHEKYLVKHCGEVPVFVVNYPYDLKPFYMRDNEDGPQHTVAAVDLLVPGVGELCGGSLREERLPLLKSRLQRLGLTDAYQWYLDLRKFGSVPHGGFGMGFERYLQYILGVDNIKDVIPFPRFSHSCLL</sequence>
<evidence type="ECO:0000256" key="3">
    <source>
        <dbReference type="ARBA" id="ARBA00022598"/>
    </source>
</evidence>
<dbReference type="GO" id="GO:0005524">
    <property type="term" value="F:ATP binding"/>
    <property type="evidence" value="ECO:0007669"/>
    <property type="project" value="UniProtKB-KW"/>
</dbReference>
<name>A0A7K5SKX4_9FRIN</name>
<protein>
    <recommendedName>
        <fullName evidence="2">asparagine--tRNA ligase</fullName>
        <ecNumber evidence="2">6.1.1.22</ecNumber>
    </recommendedName>
</protein>
<evidence type="ECO:0000256" key="7">
    <source>
        <dbReference type="ARBA" id="ARBA00023146"/>
    </source>
</evidence>
<keyword evidence="10" id="KW-1185">Reference proteome</keyword>
<evidence type="ECO:0000259" key="8">
    <source>
        <dbReference type="PROSITE" id="PS50862"/>
    </source>
</evidence>
<dbReference type="FunFam" id="3.30.930.10:FF:000016">
    <property type="entry name" value="Asparagine--tRNA ligase"/>
    <property type="match status" value="1"/>
</dbReference>
<dbReference type="Proteomes" id="UP000524542">
    <property type="component" value="Unassembled WGS sequence"/>
</dbReference>
<dbReference type="Gene3D" id="2.40.50.140">
    <property type="entry name" value="Nucleic acid-binding proteins"/>
    <property type="match status" value="1"/>
</dbReference>
<keyword evidence="7" id="KW-0030">Aminoacyl-tRNA synthetase</keyword>
<feature type="domain" description="Aminoacyl-transfer RNA synthetases class-II family profile" evidence="8">
    <location>
        <begin position="109"/>
        <end position="420"/>
    </location>
</feature>
<dbReference type="Pfam" id="PF01336">
    <property type="entry name" value="tRNA_anti-codon"/>
    <property type="match status" value="1"/>
</dbReference>
<dbReference type="NCBIfam" id="NF003037">
    <property type="entry name" value="PRK03932.1"/>
    <property type="match status" value="1"/>
</dbReference>
<dbReference type="PRINTS" id="PR01042">
    <property type="entry name" value="TRNASYNTHASP"/>
</dbReference>
<reference evidence="9 10" key="1">
    <citation type="submission" date="2019-09" db="EMBL/GenBank/DDBJ databases">
        <title>Bird 10,000 Genomes (B10K) Project - Family phase.</title>
        <authorList>
            <person name="Zhang G."/>
        </authorList>
    </citation>
    <scope>NUCLEOTIDE SEQUENCE [LARGE SCALE GENOMIC DNA]</scope>
    <source>
        <strain evidence="9">B10K-DU-012-38</strain>
        <tissue evidence="9">Muscle</tissue>
    </source>
</reference>
<dbReference type="NCBIfam" id="TIGR00457">
    <property type="entry name" value="asnS"/>
    <property type="match status" value="1"/>
</dbReference>
<evidence type="ECO:0000313" key="9">
    <source>
        <dbReference type="EMBL" id="NWT92693.1"/>
    </source>
</evidence>
<keyword evidence="4" id="KW-0547">Nucleotide-binding</keyword>
<gene>
    <name evidence="9" type="primary">Nars2</name>
    <name evidence="9" type="ORF">UROPYL_R02419</name>
</gene>
<dbReference type="InterPro" id="IPR004364">
    <property type="entry name" value="Aa-tRNA-synt_II"/>
</dbReference>
<organism evidence="9 10">
    <name type="scientific">Urocynchramus pylzowi</name>
    <dbReference type="NCBI Taxonomy" id="571890"/>
    <lineage>
        <taxon>Eukaryota</taxon>
        <taxon>Metazoa</taxon>
        <taxon>Chordata</taxon>
        <taxon>Craniata</taxon>
        <taxon>Vertebrata</taxon>
        <taxon>Euteleostomi</taxon>
        <taxon>Archelosauria</taxon>
        <taxon>Archosauria</taxon>
        <taxon>Dinosauria</taxon>
        <taxon>Saurischia</taxon>
        <taxon>Theropoda</taxon>
        <taxon>Coelurosauria</taxon>
        <taxon>Aves</taxon>
        <taxon>Neognathae</taxon>
        <taxon>Neoaves</taxon>
        <taxon>Telluraves</taxon>
        <taxon>Australaves</taxon>
        <taxon>Passeriformes</taxon>
        <taxon>Passeroidea</taxon>
        <taxon>Fringillidae</taxon>
        <taxon>Urocynchramus</taxon>
    </lineage>
</organism>